<evidence type="ECO:0000256" key="5">
    <source>
        <dbReference type="SAM" id="SignalP"/>
    </source>
</evidence>
<protein>
    <submittedName>
        <fullName evidence="6">Uncharacterized protein</fullName>
    </submittedName>
</protein>
<dbReference type="GO" id="GO:0005576">
    <property type="term" value="C:extracellular region"/>
    <property type="evidence" value="ECO:0007669"/>
    <property type="project" value="UniProtKB-SubCell"/>
</dbReference>
<proteinExistence type="predicted"/>
<dbReference type="OMA" id="ERTNKVY"/>
<evidence type="ECO:0000256" key="3">
    <source>
        <dbReference type="ARBA" id="ARBA00022729"/>
    </source>
</evidence>
<evidence type="ECO:0000256" key="1">
    <source>
        <dbReference type="ARBA" id="ARBA00004239"/>
    </source>
</evidence>
<evidence type="ECO:0000256" key="2">
    <source>
        <dbReference type="ARBA" id="ARBA00022525"/>
    </source>
</evidence>
<dbReference type="PANTHER" id="PTHR33599:SF11">
    <property type="entry name" value="PROTEIN IDA-LIKE 5"/>
    <property type="match status" value="1"/>
</dbReference>
<organism evidence="6 7">
    <name type="scientific">Rosa chinensis</name>
    <name type="common">China rose</name>
    <dbReference type="NCBI Taxonomy" id="74649"/>
    <lineage>
        <taxon>Eukaryota</taxon>
        <taxon>Viridiplantae</taxon>
        <taxon>Streptophyta</taxon>
        <taxon>Embryophyta</taxon>
        <taxon>Tracheophyta</taxon>
        <taxon>Spermatophyta</taxon>
        <taxon>Magnoliopsida</taxon>
        <taxon>eudicotyledons</taxon>
        <taxon>Gunneridae</taxon>
        <taxon>Pentapetalae</taxon>
        <taxon>rosids</taxon>
        <taxon>fabids</taxon>
        <taxon>Rosales</taxon>
        <taxon>Rosaceae</taxon>
        <taxon>Rosoideae</taxon>
        <taxon>Rosoideae incertae sedis</taxon>
        <taxon>Rosa</taxon>
    </lineage>
</organism>
<feature type="region of interest" description="Disordered" evidence="4">
    <location>
        <begin position="70"/>
        <end position="97"/>
    </location>
</feature>
<dbReference type="EMBL" id="PDCK01000044">
    <property type="protein sequence ID" value="PRQ24810.1"/>
    <property type="molecule type" value="Genomic_DNA"/>
</dbReference>
<feature type="chain" id="PRO_5015154603" evidence="5">
    <location>
        <begin position="30"/>
        <end position="97"/>
    </location>
</feature>
<dbReference type="Proteomes" id="UP000238479">
    <property type="component" value="Chromosome 6"/>
</dbReference>
<comment type="caution">
    <text evidence="6">The sequence shown here is derived from an EMBL/GenBank/DDBJ whole genome shotgun (WGS) entry which is preliminary data.</text>
</comment>
<sequence>MGKRRDRVLVVTWLLLLLMLILLVGNTQSSRPLLPDERTNKVYKVMKKPNNRNSDQNSSSVQRSFFAFLPKATPIPPSGPSREHNGIDLESSSQLSP</sequence>
<reference evidence="6 7" key="1">
    <citation type="journal article" date="2018" name="Nat. Genet.">
        <title>The Rosa genome provides new insights in the design of modern roses.</title>
        <authorList>
            <person name="Bendahmane M."/>
        </authorList>
    </citation>
    <scope>NUCLEOTIDE SEQUENCE [LARGE SCALE GENOMIC DNA]</scope>
    <source>
        <strain evidence="7">cv. Old Blush</strain>
    </source>
</reference>
<comment type="subcellular location">
    <subcellularLocation>
        <location evidence="1">Secreted</location>
        <location evidence="1">Extracellular space</location>
    </subcellularLocation>
</comment>
<feature type="signal peptide" evidence="5">
    <location>
        <begin position="1"/>
        <end position="29"/>
    </location>
</feature>
<gene>
    <name evidence="6" type="ORF">RchiOBHm_Chr6g0276561</name>
</gene>
<dbReference type="Gramene" id="PRQ24810">
    <property type="protein sequence ID" value="PRQ24810"/>
    <property type="gene ID" value="RchiOBHm_Chr6g0276561"/>
</dbReference>
<keyword evidence="7" id="KW-1185">Reference proteome</keyword>
<name>A0A2P6PSA7_ROSCH</name>
<evidence type="ECO:0000256" key="4">
    <source>
        <dbReference type="SAM" id="MobiDB-lite"/>
    </source>
</evidence>
<dbReference type="GO" id="GO:0010227">
    <property type="term" value="P:floral organ abscission"/>
    <property type="evidence" value="ECO:0007669"/>
    <property type="project" value="InterPro"/>
</dbReference>
<dbReference type="PANTHER" id="PTHR33599">
    <property type="entry name" value="PROTEIN IDA-LIKE 5"/>
    <property type="match status" value="1"/>
</dbReference>
<keyword evidence="3 5" id="KW-0732">Signal</keyword>
<accession>A0A2P6PSA7</accession>
<evidence type="ECO:0000313" key="6">
    <source>
        <dbReference type="EMBL" id="PRQ24810.1"/>
    </source>
</evidence>
<dbReference type="AlphaFoldDB" id="A0A2P6PSA7"/>
<evidence type="ECO:0000313" key="7">
    <source>
        <dbReference type="Proteomes" id="UP000238479"/>
    </source>
</evidence>
<dbReference type="STRING" id="74649.A0A2P6PSA7"/>
<keyword evidence="2" id="KW-0964">Secreted</keyword>
<dbReference type="InterPro" id="IPR039639">
    <property type="entry name" value="IDA-like"/>
</dbReference>